<reference evidence="4" key="1">
    <citation type="submission" date="2017-03" db="EMBL/GenBank/DDBJ databases">
        <title>Genomes of endolithic fungi from Antarctica.</title>
        <authorList>
            <person name="Coleine C."/>
            <person name="Masonjones S."/>
            <person name="Stajich J.E."/>
        </authorList>
    </citation>
    <scope>NUCLEOTIDE SEQUENCE [LARGE SCALE GENOMIC DNA]</scope>
    <source>
        <strain evidence="4">CCFEE 5527</strain>
    </source>
</reference>
<dbReference type="Proteomes" id="UP000192596">
    <property type="component" value="Unassembled WGS sequence"/>
</dbReference>
<dbReference type="AlphaFoldDB" id="A0A1V8TM67"/>
<dbReference type="InterPro" id="IPR053136">
    <property type="entry name" value="UTP_pyrophosphatase-like"/>
</dbReference>
<sequence>MPLGIQRINERTQRPNANINFIKPLPGPDQAASQDFLNRIAAQCYPVMKANYISVMSLAEHEHNNEFLGRNFNAGELIELVLKNKNGRWLGFKFVQMVMMHELAHCKQMNHSKYFWQVRNGYATEMEGLWSRKYLGEGLWGRGQELITGTYANDRMPAAGDVPEHLCGGTFRRRGRKRKRGAAGAADVTDERPKVSYAERQQKRIAKKFGTHGEGAALGDDELVRGALEAAGGKRGTGKPRVANSKRGRELRAQAALARFGAAKVVAVKEEPSDVGSDSETEDEGGEFTYEQDETGFTNMTRVCGDEGEGEDEEGAGEEMDQLRRMQSDLTQPQPRSPDRLNKASSKSATASLRPVMEKALHEDSETESEAEESGHNPSPPAASAAPSKPQSSTSRSSTKTASSDQHAASTTTSTSLATESPARSTALSTIPLAETPDPSTCPICSMTNELSSPTCIACAHVLRPKLMPNHWRCRSEICVGSSYINAGDAGRCGVCGGAKSSAAIRNAMSASTAETGRAAGFIGGEVLRWD</sequence>
<dbReference type="PANTHER" id="PTHR30399">
    <property type="entry name" value="UNCHARACTERIZED PROTEIN YGJP"/>
    <property type="match status" value="1"/>
</dbReference>
<feature type="region of interest" description="Disordered" evidence="1">
    <location>
        <begin position="173"/>
        <end position="196"/>
    </location>
</feature>
<dbReference type="PANTHER" id="PTHR30399:SF1">
    <property type="entry name" value="UTP PYROPHOSPHATASE"/>
    <property type="match status" value="1"/>
</dbReference>
<evidence type="ECO:0000313" key="3">
    <source>
        <dbReference type="EMBL" id="OQO12473.1"/>
    </source>
</evidence>
<dbReference type="InParanoid" id="A0A1V8TM67"/>
<dbReference type="OrthoDB" id="447842at2759"/>
<evidence type="ECO:0000256" key="1">
    <source>
        <dbReference type="SAM" id="MobiDB-lite"/>
    </source>
</evidence>
<dbReference type="Pfam" id="PF08325">
    <property type="entry name" value="WLM"/>
    <property type="match status" value="1"/>
</dbReference>
<comment type="caution">
    <text evidence="3">The sequence shown here is derived from an EMBL/GenBank/DDBJ whole genome shotgun (WGS) entry which is preliminary data.</text>
</comment>
<organism evidence="3 4">
    <name type="scientific">Cryoendolithus antarcticus</name>
    <dbReference type="NCBI Taxonomy" id="1507870"/>
    <lineage>
        <taxon>Eukaryota</taxon>
        <taxon>Fungi</taxon>
        <taxon>Dikarya</taxon>
        <taxon>Ascomycota</taxon>
        <taxon>Pezizomycotina</taxon>
        <taxon>Dothideomycetes</taxon>
        <taxon>Dothideomycetidae</taxon>
        <taxon>Cladosporiales</taxon>
        <taxon>Cladosporiaceae</taxon>
        <taxon>Cryoendolithus</taxon>
    </lineage>
</organism>
<proteinExistence type="predicted"/>
<gene>
    <name evidence="3" type="ORF">B0A48_03115</name>
</gene>
<dbReference type="EMBL" id="NAJO01000005">
    <property type="protein sequence ID" value="OQO12473.1"/>
    <property type="molecule type" value="Genomic_DNA"/>
</dbReference>
<evidence type="ECO:0000313" key="4">
    <source>
        <dbReference type="Proteomes" id="UP000192596"/>
    </source>
</evidence>
<dbReference type="Gene3D" id="3.30.2010.10">
    <property type="entry name" value="Metalloproteases ('zincins'), catalytic domain"/>
    <property type="match status" value="1"/>
</dbReference>
<evidence type="ECO:0000259" key="2">
    <source>
        <dbReference type="PROSITE" id="PS51397"/>
    </source>
</evidence>
<name>A0A1V8TM67_9PEZI</name>
<feature type="compositionally biased region" description="Acidic residues" evidence="1">
    <location>
        <begin position="277"/>
        <end position="294"/>
    </location>
</feature>
<feature type="compositionally biased region" description="Low complexity" evidence="1">
    <location>
        <begin position="382"/>
        <end position="423"/>
    </location>
</feature>
<feature type="region of interest" description="Disordered" evidence="1">
    <location>
        <begin position="229"/>
        <end position="248"/>
    </location>
</feature>
<dbReference type="PROSITE" id="PS51397">
    <property type="entry name" value="WLM"/>
    <property type="match status" value="1"/>
</dbReference>
<dbReference type="STRING" id="1507870.A0A1V8TM67"/>
<keyword evidence="4" id="KW-1185">Reference proteome</keyword>
<dbReference type="InterPro" id="IPR013536">
    <property type="entry name" value="WLM_dom"/>
</dbReference>
<accession>A0A1V8TM67</accession>
<feature type="domain" description="WLM" evidence="2">
    <location>
        <begin position="10"/>
        <end position="261"/>
    </location>
</feature>
<feature type="region of interest" description="Disordered" evidence="1">
    <location>
        <begin position="268"/>
        <end position="434"/>
    </location>
</feature>
<protein>
    <recommendedName>
        <fullName evidence="2">WLM domain-containing protein</fullName>
    </recommendedName>
</protein>
<feature type="compositionally biased region" description="Acidic residues" evidence="1">
    <location>
        <begin position="306"/>
        <end position="320"/>
    </location>
</feature>